<comment type="subcellular location">
    <subcellularLocation>
        <location evidence="1">Membrane</location>
        <topology evidence="1">Single-pass membrane protein</topology>
    </subcellularLocation>
</comment>
<dbReference type="GO" id="GO:0016020">
    <property type="term" value="C:membrane"/>
    <property type="evidence" value="ECO:0007669"/>
    <property type="project" value="UniProtKB-SubCell"/>
</dbReference>
<evidence type="ECO:0000259" key="8">
    <source>
        <dbReference type="Pfam" id="PF16165"/>
    </source>
</evidence>
<dbReference type="RefSeq" id="XP_029655596.1">
    <property type="nucleotide sequence ID" value="XM_029799736.1"/>
</dbReference>
<dbReference type="KEGG" id="osn:115229372"/>
<keyword evidence="4 6" id="KW-1133">Transmembrane helix</keyword>
<dbReference type="Pfam" id="PF16165">
    <property type="entry name" value="Ferlin_C"/>
    <property type="match status" value="1"/>
</dbReference>
<feature type="transmembrane region" description="Helical" evidence="6">
    <location>
        <begin position="117"/>
        <end position="139"/>
    </location>
</feature>
<dbReference type="Pfam" id="PF00168">
    <property type="entry name" value="C2"/>
    <property type="match status" value="1"/>
</dbReference>
<sequence length="146" mass="16979">MFELKAKIPIEKDLIIKVKDYDVIGKDDTIGKTTIDLENRLFTKFRASCGLPITYCMFGKLEMELELLTETESLERPAGIGRELPNENPHFRPSTSFFWLTSPWKTFRHIIWRNYKWYIITGIILGLLAAFVVIIIYTIPVFSTSK</sequence>
<evidence type="ECO:0000256" key="5">
    <source>
        <dbReference type="ARBA" id="ARBA00023136"/>
    </source>
</evidence>
<dbReference type="SUPFAM" id="SSF49562">
    <property type="entry name" value="C2 domain (Calcium/lipid-binding domain, CaLB)"/>
    <property type="match status" value="1"/>
</dbReference>
<evidence type="ECO:0000313" key="9">
    <source>
        <dbReference type="Proteomes" id="UP000515154"/>
    </source>
</evidence>
<name>A0A6P7U3W4_9MOLL</name>
<evidence type="ECO:0000256" key="1">
    <source>
        <dbReference type="ARBA" id="ARBA00004167"/>
    </source>
</evidence>
<dbReference type="AlphaFoldDB" id="A0A6P7U3W4"/>
<dbReference type="PANTHER" id="PTHR12546:SF33">
    <property type="entry name" value="SPERM VESICLE FUSION PROTEIN FER-1"/>
    <property type="match status" value="1"/>
</dbReference>
<evidence type="ECO:0000256" key="4">
    <source>
        <dbReference type="ARBA" id="ARBA00022989"/>
    </source>
</evidence>
<keyword evidence="2 6" id="KW-0812">Transmembrane</keyword>
<evidence type="ECO:0000256" key="6">
    <source>
        <dbReference type="SAM" id="Phobius"/>
    </source>
</evidence>
<protein>
    <submittedName>
        <fullName evidence="10">Dysferlin-like</fullName>
    </submittedName>
</protein>
<proteinExistence type="predicted"/>
<organism evidence="9 10">
    <name type="scientific">Octopus sinensis</name>
    <name type="common">East Asian common octopus</name>
    <dbReference type="NCBI Taxonomy" id="2607531"/>
    <lineage>
        <taxon>Eukaryota</taxon>
        <taxon>Metazoa</taxon>
        <taxon>Spiralia</taxon>
        <taxon>Lophotrochozoa</taxon>
        <taxon>Mollusca</taxon>
        <taxon>Cephalopoda</taxon>
        <taxon>Coleoidea</taxon>
        <taxon>Octopodiformes</taxon>
        <taxon>Octopoda</taxon>
        <taxon>Incirrata</taxon>
        <taxon>Octopodidae</taxon>
        <taxon>Octopus</taxon>
    </lineage>
</organism>
<keyword evidence="9" id="KW-1185">Reference proteome</keyword>
<keyword evidence="5 6" id="KW-0472">Membrane</keyword>
<gene>
    <name evidence="10" type="primary">LOC115229372</name>
</gene>
<dbReference type="Proteomes" id="UP000515154">
    <property type="component" value="Unplaced"/>
</dbReference>
<evidence type="ECO:0000259" key="7">
    <source>
        <dbReference type="Pfam" id="PF00168"/>
    </source>
</evidence>
<accession>A0A6P7U3W4</accession>
<dbReference type="GO" id="GO:0007009">
    <property type="term" value="P:plasma membrane organization"/>
    <property type="evidence" value="ECO:0007669"/>
    <property type="project" value="TreeGrafter"/>
</dbReference>
<feature type="domain" description="Ferlin C-terminal" evidence="8">
    <location>
        <begin position="54"/>
        <end position="141"/>
    </location>
</feature>
<evidence type="ECO:0000313" key="10">
    <source>
        <dbReference type="RefSeq" id="XP_029655596.1"/>
    </source>
</evidence>
<dbReference type="InterPro" id="IPR000008">
    <property type="entry name" value="C2_dom"/>
</dbReference>
<reference evidence="10" key="1">
    <citation type="submission" date="2025-08" db="UniProtKB">
        <authorList>
            <consortium name="RefSeq"/>
        </authorList>
    </citation>
    <scope>IDENTIFICATION</scope>
</reference>
<feature type="domain" description="C2" evidence="7">
    <location>
        <begin position="2"/>
        <end position="39"/>
    </location>
</feature>
<evidence type="ECO:0000256" key="3">
    <source>
        <dbReference type="ARBA" id="ARBA00022737"/>
    </source>
</evidence>
<dbReference type="InterPro" id="IPR037721">
    <property type="entry name" value="Ferlin"/>
</dbReference>
<dbReference type="Gene3D" id="2.60.40.150">
    <property type="entry name" value="C2 domain"/>
    <property type="match status" value="1"/>
</dbReference>
<dbReference type="InterPro" id="IPR035892">
    <property type="entry name" value="C2_domain_sf"/>
</dbReference>
<dbReference type="PANTHER" id="PTHR12546">
    <property type="entry name" value="FER-1-LIKE"/>
    <property type="match status" value="1"/>
</dbReference>
<keyword evidence="3" id="KW-0677">Repeat</keyword>
<dbReference type="GO" id="GO:0061025">
    <property type="term" value="P:membrane fusion"/>
    <property type="evidence" value="ECO:0007669"/>
    <property type="project" value="TreeGrafter"/>
</dbReference>
<evidence type="ECO:0000256" key="2">
    <source>
        <dbReference type="ARBA" id="ARBA00022692"/>
    </source>
</evidence>
<dbReference type="InterPro" id="IPR032362">
    <property type="entry name" value="Ferlin_C"/>
</dbReference>